<dbReference type="Proteomes" id="UP000671852">
    <property type="component" value="Chromosome"/>
</dbReference>
<proteinExistence type="inferred from homology"/>
<evidence type="ECO:0000313" key="3">
    <source>
        <dbReference type="EMBL" id="QSZ42860.1"/>
    </source>
</evidence>
<evidence type="ECO:0008006" key="5">
    <source>
        <dbReference type="Google" id="ProtNLM"/>
    </source>
</evidence>
<evidence type="ECO:0000256" key="2">
    <source>
        <dbReference type="SAM" id="SignalP"/>
    </source>
</evidence>
<keyword evidence="4" id="KW-1185">Reference proteome</keyword>
<keyword evidence="2" id="KW-0732">Signal</keyword>
<dbReference type="KEGG" id="saqt:GJV85_12325"/>
<name>A0A975GDN2_9BACT</name>
<dbReference type="PANTHER" id="PTHR30203:SF24">
    <property type="entry name" value="BLR4935 PROTEIN"/>
    <property type="match status" value="1"/>
</dbReference>
<dbReference type="PANTHER" id="PTHR30203">
    <property type="entry name" value="OUTER MEMBRANE CATION EFFLUX PROTEIN"/>
    <property type="match status" value="1"/>
</dbReference>
<dbReference type="RefSeq" id="WP_207561672.1">
    <property type="nucleotide sequence ID" value="NZ_CP046072.1"/>
</dbReference>
<sequence>MKFFLFFLLCFTLNAKTISLDDAINLALKNNPSLESINKKIEINRQNIKLSTKFSNPQLQLTKNTLDSSQAMSQTTLTLSQKLPLTSKRHLRERVSMAEQELIYEEMRDAKVALVKEVKLEAYTLWELQELKQIIKEYINLTEQNIELYESYTSISDNQHMGIMKAKLSLSDLKIGINIINTKIKSSYARLSYLCSSDISDLEVKLLMGDKPEFPRLQDSLKNNTKIAIKAKERLKQNAKIEVASIENYPDINLMAGYSHRENFDDFLNIGIGLSLPIYSREDLKEEKERQESLRISSLSEDVTNTINTELNIYYLQMLSSYDIYHIIQDDSLPQVEHMFELTHTSISTGSDLFKYVDILFSKLKLEQKSINAISNYNRAKAEISALGGALQ</sequence>
<feature type="signal peptide" evidence="2">
    <location>
        <begin position="1"/>
        <end position="15"/>
    </location>
</feature>
<dbReference type="InterPro" id="IPR003423">
    <property type="entry name" value="OMP_efflux"/>
</dbReference>
<organism evidence="3 4">
    <name type="scientific">Sulfurimonas aquatica</name>
    <dbReference type="NCBI Taxonomy" id="2672570"/>
    <lineage>
        <taxon>Bacteria</taxon>
        <taxon>Pseudomonadati</taxon>
        <taxon>Campylobacterota</taxon>
        <taxon>Epsilonproteobacteria</taxon>
        <taxon>Campylobacterales</taxon>
        <taxon>Sulfurimonadaceae</taxon>
        <taxon>Sulfurimonas</taxon>
    </lineage>
</organism>
<evidence type="ECO:0000256" key="1">
    <source>
        <dbReference type="ARBA" id="ARBA00007613"/>
    </source>
</evidence>
<comment type="similarity">
    <text evidence="1">Belongs to the outer membrane factor (OMF) (TC 1.B.17) family.</text>
</comment>
<accession>A0A975GDN2</accession>
<reference evidence="3" key="2">
    <citation type="submission" date="2021-04" db="EMBL/GenBank/DDBJ databases">
        <title>Isolation and characterization of a novel species of the genus Sulfurimonas.</title>
        <authorList>
            <person name="Fukui M."/>
        </authorList>
    </citation>
    <scope>NUCLEOTIDE SEQUENCE</scope>
    <source>
        <strain evidence="3">H1576</strain>
    </source>
</reference>
<dbReference type="Gene3D" id="1.20.1600.10">
    <property type="entry name" value="Outer membrane efflux proteins (OEP)"/>
    <property type="match status" value="1"/>
</dbReference>
<dbReference type="Pfam" id="PF02321">
    <property type="entry name" value="OEP"/>
    <property type="match status" value="1"/>
</dbReference>
<dbReference type="SUPFAM" id="SSF56954">
    <property type="entry name" value="Outer membrane efflux proteins (OEP)"/>
    <property type="match status" value="1"/>
</dbReference>
<gene>
    <name evidence="3" type="ORF">GJV85_12325</name>
</gene>
<dbReference type="GO" id="GO:0015562">
    <property type="term" value="F:efflux transmembrane transporter activity"/>
    <property type="evidence" value="ECO:0007669"/>
    <property type="project" value="InterPro"/>
</dbReference>
<feature type="chain" id="PRO_5036810702" description="TolC family protein" evidence="2">
    <location>
        <begin position="16"/>
        <end position="392"/>
    </location>
</feature>
<dbReference type="InterPro" id="IPR010131">
    <property type="entry name" value="MdtP/NodT-like"/>
</dbReference>
<dbReference type="AlphaFoldDB" id="A0A975GDN2"/>
<dbReference type="EMBL" id="CP046072">
    <property type="protein sequence ID" value="QSZ42860.1"/>
    <property type="molecule type" value="Genomic_DNA"/>
</dbReference>
<evidence type="ECO:0000313" key="4">
    <source>
        <dbReference type="Proteomes" id="UP000671852"/>
    </source>
</evidence>
<protein>
    <recommendedName>
        <fullName evidence="5">TolC family protein</fullName>
    </recommendedName>
</protein>
<reference evidence="3" key="1">
    <citation type="submission" date="2019-11" db="EMBL/GenBank/DDBJ databases">
        <authorList>
            <person name="Kojima H."/>
        </authorList>
    </citation>
    <scope>NUCLEOTIDE SEQUENCE</scope>
    <source>
        <strain evidence="3">H1576</strain>
    </source>
</reference>